<reference evidence="2 3" key="1">
    <citation type="submission" date="2023-08" db="EMBL/GenBank/DDBJ databases">
        <title>A Necator americanus chromosomal reference genome.</title>
        <authorList>
            <person name="Ilik V."/>
            <person name="Petrzelkova K.J."/>
            <person name="Pardy F."/>
            <person name="Fuh T."/>
            <person name="Niatou-Singa F.S."/>
            <person name="Gouil Q."/>
            <person name="Baker L."/>
            <person name="Ritchie M.E."/>
            <person name="Jex A.R."/>
            <person name="Gazzola D."/>
            <person name="Li H."/>
            <person name="Toshio Fujiwara R."/>
            <person name="Zhan B."/>
            <person name="Aroian R.V."/>
            <person name="Pafco B."/>
            <person name="Schwarz E.M."/>
        </authorList>
    </citation>
    <scope>NUCLEOTIDE SEQUENCE [LARGE SCALE GENOMIC DNA]</scope>
    <source>
        <strain evidence="2 3">Aroian</strain>
        <tissue evidence="2">Whole animal</tissue>
    </source>
</reference>
<name>A0ABR1C3C9_NECAM</name>
<keyword evidence="1" id="KW-1133">Transmembrane helix</keyword>
<dbReference type="EMBL" id="JAVFWL010000001">
    <property type="protein sequence ID" value="KAK6731955.1"/>
    <property type="molecule type" value="Genomic_DNA"/>
</dbReference>
<evidence type="ECO:0000313" key="2">
    <source>
        <dbReference type="EMBL" id="KAK6731955.1"/>
    </source>
</evidence>
<dbReference type="Proteomes" id="UP001303046">
    <property type="component" value="Unassembled WGS sequence"/>
</dbReference>
<feature type="transmembrane region" description="Helical" evidence="1">
    <location>
        <begin position="6"/>
        <end position="23"/>
    </location>
</feature>
<keyword evidence="1" id="KW-0472">Membrane</keyword>
<evidence type="ECO:0000256" key="1">
    <source>
        <dbReference type="SAM" id="Phobius"/>
    </source>
</evidence>
<accession>A0ABR1C3C9</accession>
<gene>
    <name evidence="2" type="primary">Necator_chrI.g4172</name>
    <name evidence="2" type="ORF">RB195_008043</name>
</gene>
<protein>
    <recommendedName>
        <fullName evidence="4">Secreted protein</fullName>
    </recommendedName>
</protein>
<keyword evidence="1" id="KW-0812">Transmembrane</keyword>
<comment type="caution">
    <text evidence="2">The sequence shown here is derived from an EMBL/GenBank/DDBJ whole genome shotgun (WGS) entry which is preliminary data.</text>
</comment>
<keyword evidence="3" id="KW-1185">Reference proteome</keyword>
<proteinExistence type="predicted"/>
<evidence type="ECO:0008006" key="4">
    <source>
        <dbReference type="Google" id="ProtNLM"/>
    </source>
</evidence>
<organism evidence="2 3">
    <name type="scientific">Necator americanus</name>
    <name type="common">Human hookworm</name>
    <dbReference type="NCBI Taxonomy" id="51031"/>
    <lineage>
        <taxon>Eukaryota</taxon>
        <taxon>Metazoa</taxon>
        <taxon>Ecdysozoa</taxon>
        <taxon>Nematoda</taxon>
        <taxon>Chromadorea</taxon>
        <taxon>Rhabditida</taxon>
        <taxon>Rhabditina</taxon>
        <taxon>Rhabditomorpha</taxon>
        <taxon>Strongyloidea</taxon>
        <taxon>Ancylostomatidae</taxon>
        <taxon>Bunostominae</taxon>
        <taxon>Necator</taxon>
    </lineage>
</organism>
<evidence type="ECO:0000313" key="3">
    <source>
        <dbReference type="Proteomes" id="UP001303046"/>
    </source>
</evidence>
<sequence>MNILMAFRIECVTAVAAAAVVVASRRRHLKRLSPFGVLYPKEYLRQATWTLTSRARHLSISPFVRQIAPSACQFRILPIG</sequence>